<evidence type="ECO:0000256" key="5">
    <source>
        <dbReference type="ARBA" id="ARBA00022982"/>
    </source>
</evidence>
<dbReference type="InterPro" id="IPR039261">
    <property type="entry name" value="FNR_nucleotide-bd"/>
</dbReference>
<dbReference type="PANTHER" id="PTHR32361">
    <property type="entry name" value="FERRIC/CUPRIC REDUCTASE TRANSMEMBRANE COMPONENT"/>
    <property type="match status" value="1"/>
</dbReference>
<comment type="caution">
    <text evidence="13">The sequence shown here is derived from an EMBL/GenBank/DDBJ whole genome shotgun (WGS) entry which is preliminary data.</text>
</comment>
<evidence type="ECO:0000256" key="6">
    <source>
        <dbReference type="ARBA" id="ARBA00022989"/>
    </source>
</evidence>
<keyword evidence="9 11" id="KW-0472">Membrane</keyword>
<evidence type="ECO:0000313" key="14">
    <source>
        <dbReference type="Proteomes" id="UP001408356"/>
    </source>
</evidence>
<keyword evidence="4 11" id="KW-0812">Transmembrane</keyword>
<dbReference type="Pfam" id="PF01794">
    <property type="entry name" value="Ferric_reduct"/>
    <property type="match status" value="1"/>
</dbReference>
<evidence type="ECO:0000256" key="2">
    <source>
        <dbReference type="ARBA" id="ARBA00006278"/>
    </source>
</evidence>
<dbReference type="Proteomes" id="UP001408356">
    <property type="component" value="Unassembled WGS sequence"/>
</dbReference>
<proteinExistence type="inferred from homology"/>
<dbReference type="InterPro" id="IPR013130">
    <property type="entry name" value="Fe3_Rdtase_TM_dom"/>
</dbReference>
<dbReference type="InterPro" id="IPR017927">
    <property type="entry name" value="FAD-bd_FR_type"/>
</dbReference>
<comment type="subcellular location">
    <subcellularLocation>
        <location evidence="1">Membrane</location>
        <topology evidence="1">Multi-pass membrane protein</topology>
    </subcellularLocation>
</comment>
<keyword evidence="14" id="KW-1185">Reference proteome</keyword>
<evidence type="ECO:0000256" key="3">
    <source>
        <dbReference type="ARBA" id="ARBA00022448"/>
    </source>
</evidence>
<feature type="transmembrane region" description="Helical" evidence="11">
    <location>
        <begin position="240"/>
        <end position="260"/>
    </location>
</feature>
<feature type="transmembrane region" description="Helical" evidence="11">
    <location>
        <begin position="147"/>
        <end position="164"/>
    </location>
</feature>
<keyword evidence="6 11" id="KW-1133">Transmembrane helix</keyword>
<dbReference type="PANTHER" id="PTHR32361:SF9">
    <property type="entry name" value="FERRIC REDUCTASE TRANSMEMBRANE COMPONENT 3-RELATED"/>
    <property type="match status" value="1"/>
</dbReference>
<keyword evidence="5" id="KW-0249">Electron transport</keyword>
<dbReference type="InterPro" id="IPR013121">
    <property type="entry name" value="Fe_red_NAD-bd_6"/>
</dbReference>
<evidence type="ECO:0000256" key="9">
    <source>
        <dbReference type="ARBA" id="ARBA00023136"/>
    </source>
</evidence>
<feature type="transmembrane region" description="Helical" evidence="11">
    <location>
        <begin position="176"/>
        <end position="197"/>
    </location>
</feature>
<keyword evidence="10" id="KW-0325">Glycoprotein</keyword>
<evidence type="ECO:0000313" key="13">
    <source>
        <dbReference type="EMBL" id="KAK9424271.1"/>
    </source>
</evidence>
<dbReference type="InterPro" id="IPR013112">
    <property type="entry name" value="FAD-bd_8"/>
</dbReference>
<feature type="transmembrane region" description="Helical" evidence="11">
    <location>
        <begin position="108"/>
        <end position="127"/>
    </location>
</feature>
<name>A0ABR2VCN9_9PEZI</name>
<keyword evidence="8" id="KW-0406">Ion transport</keyword>
<feature type="transmembrane region" description="Helical" evidence="11">
    <location>
        <begin position="209"/>
        <end position="233"/>
    </location>
</feature>
<dbReference type="InterPro" id="IPR051410">
    <property type="entry name" value="Ferric/Cupric_Reductase"/>
</dbReference>
<evidence type="ECO:0000259" key="12">
    <source>
        <dbReference type="PROSITE" id="PS51384"/>
    </source>
</evidence>
<dbReference type="CDD" id="cd06186">
    <property type="entry name" value="NOX_Duox_like_FAD_NADP"/>
    <property type="match status" value="1"/>
</dbReference>
<dbReference type="SFLD" id="SFLDS00052">
    <property type="entry name" value="Ferric_Reductase_Domain"/>
    <property type="match status" value="1"/>
</dbReference>
<keyword evidence="7" id="KW-0560">Oxidoreductase</keyword>
<reference evidence="13 14" key="1">
    <citation type="journal article" date="2024" name="J. Plant Pathol.">
        <title>Sequence and assembly of the genome of Seiridium unicorne, isolate CBS 538.82, causal agent of cypress canker disease.</title>
        <authorList>
            <person name="Scali E."/>
            <person name="Rocca G.D."/>
            <person name="Danti R."/>
            <person name="Garbelotto M."/>
            <person name="Barberini S."/>
            <person name="Baroncelli R."/>
            <person name="Emiliani G."/>
        </authorList>
    </citation>
    <scope>NUCLEOTIDE SEQUENCE [LARGE SCALE GENOMIC DNA]</scope>
    <source>
        <strain evidence="13 14">BM-138-508</strain>
    </source>
</reference>
<evidence type="ECO:0000256" key="8">
    <source>
        <dbReference type="ARBA" id="ARBA00023065"/>
    </source>
</evidence>
<evidence type="ECO:0000256" key="1">
    <source>
        <dbReference type="ARBA" id="ARBA00004141"/>
    </source>
</evidence>
<dbReference type="PROSITE" id="PS51384">
    <property type="entry name" value="FAD_FR"/>
    <property type="match status" value="1"/>
</dbReference>
<feature type="transmembrane region" description="Helical" evidence="11">
    <location>
        <begin position="28"/>
        <end position="47"/>
    </location>
</feature>
<evidence type="ECO:0000256" key="4">
    <source>
        <dbReference type="ARBA" id="ARBA00022692"/>
    </source>
</evidence>
<comment type="similarity">
    <text evidence="2">Belongs to the ferric reductase (FRE) family.</text>
</comment>
<dbReference type="Pfam" id="PF08030">
    <property type="entry name" value="NAD_binding_6"/>
    <property type="match status" value="1"/>
</dbReference>
<sequence>MAWPYQFLDLSTPEKQERRLSLDRHAGYAQLSALVPIVIVLVVRFVVWITGGLSARKVAYDAVPGSPVAKYKRENASSSWAATGRRIAWWLGDDVVFAGQNWGRRDSLLFGGSWMVWLLFLCVQGTGKDYFHLTKRFGAIAASQFPIQYLLALKYINPVAYALRSSHEEVNRWHRVIGRIIYLLLCLHGAFYINYYIQTGVLVQRLTSSRVAILGFAALLGMTLLTTTAFSWVRKYSYRVFFITHLLVALALPPMIFFHVHHARVYMIESLVVFVVDLGARKITTTAAVAKLELVHGTNLIKIVAQVPQKFASKFGDFPGSHVYVSIPVASRSGSLKMLYEFMFNPFTVASVNEDSRELTLVARQLKGPMSRAFGNLANLSASGQKIPLSMEGPYGSSRYFPSLVGSHVDRVLLVAGGVGSTFVIPIYQYITTENPAARVDLIWSIREAGEATWATAGAEKSILDDDRIQLFLTGNMFDTSSDARSSRAVHEDVELEQLPQDLGRSKSQSSLHSKRPDFQKIVDDIFRQGQEEKVAVLVCGSEGMARDLRACVTKLASEAVASHHTALKSASIRHCLKSHANFGLRTLEFWFRSDVQAASALE</sequence>
<organism evidence="13 14">
    <name type="scientific">Seiridium unicorne</name>
    <dbReference type="NCBI Taxonomy" id="138068"/>
    <lineage>
        <taxon>Eukaryota</taxon>
        <taxon>Fungi</taxon>
        <taxon>Dikarya</taxon>
        <taxon>Ascomycota</taxon>
        <taxon>Pezizomycotina</taxon>
        <taxon>Sordariomycetes</taxon>
        <taxon>Xylariomycetidae</taxon>
        <taxon>Amphisphaeriales</taxon>
        <taxon>Sporocadaceae</taxon>
        <taxon>Seiridium</taxon>
    </lineage>
</organism>
<evidence type="ECO:0000256" key="10">
    <source>
        <dbReference type="ARBA" id="ARBA00023180"/>
    </source>
</evidence>
<protein>
    <submittedName>
        <fullName evidence="13">Ferric reductase like transmembrane component</fullName>
    </submittedName>
</protein>
<accession>A0ABR2VCN9</accession>
<gene>
    <name evidence="13" type="ORF">SUNI508_13762</name>
</gene>
<dbReference type="EMBL" id="JARVKF010000045">
    <property type="protein sequence ID" value="KAK9424271.1"/>
    <property type="molecule type" value="Genomic_DNA"/>
</dbReference>
<evidence type="ECO:0000256" key="11">
    <source>
        <dbReference type="SAM" id="Phobius"/>
    </source>
</evidence>
<evidence type="ECO:0000256" key="7">
    <source>
        <dbReference type="ARBA" id="ARBA00023002"/>
    </source>
</evidence>
<dbReference type="SFLD" id="SFLDG01168">
    <property type="entry name" value="Ferric_reductase_subgroup_(FRE"/>
    <property type="match status" value="1"/>
</dbReference>
<dbReference type="SUPFAM" id="SSF52343">
    <property type="entry name" value="Ferredoxin reductase-like, C-terminal NADP-linked domain"/>
    <property type="match status" value="1"/>
</dbReference>
<feature type="domain" description="FAD-binding FR-type" evidence="12">
    <location>
        <begin position="282"/>
        <end position="401"/>
    </location>
</feature>
<keyword evidence="3" id="KW-0813">Transport</keyword>
<dbReference type="Gene3D" id="3.40.50.80">
    <property type="entry name" value="Nucleotide-binding domain of ferredoxin-NADP reductase (FNR) module"/>
    <property type="match status" value="1"/>
</dbReference>
<dbReference type="Pfam" id="PF08022">
    <property type="entry name" value="FAD_binding_8"/>
    <property type="match status" value="1"/>
</dbReference>